<comment type="caution">
    <text evidence="14">The sequence shown here is derived from an EMBL/GenBank/DDBJ whole genome shotgun (WGS) entry which is preliminary data.</text>
</comment>
<evidence type="ECO:0000256" key="3">
    <source>
        <dbReference type="ARBA" id="ARBA00013107"/>
    </source>
</evidence>
<feature type="region of interest" description="Disordered" evidence="13">
    <location>
        <begin position="1"/>
        <end position="24"/>
    </location>
</feature>
<evidence type="ECO:0000256" key="10">
    <source>
        <dbReference type="ARBA" id="ARBA00023065"/>
    </source>
</evidence>
<organism evidence="14 15">
    <name type="scientific">Extremus antarcticus</name>
    <dbReference type="NCBI Taxonomy" id="702011"/>
    <lineage>
        <taxon>Eukaryota</taxon>
        <taxon>Fungi</taxon>
        <taxon>Dikarya</taxon>
        <taxon>Ascomycota</taxon>
        <taxon>Pezizomycotina</taxon>
        <taxon>Dothideomycetes</taxon>
        <taxon>Dothideomycetidae</taxon>
        <taxon>Mycosphaerellales</taxon>
        <taxon>Extremaceae</taxon>
        <taxon>Extremus</taxon>
    </lineage>
</organism>
<evidence type="ECO:0000256" key="7">
    <source>
        <dbReference type="ARBA" id="ARBA00022946"/>
    </source>
</evidence>
<dbReference type="InterPro" id="IPR002908">
    <property type="entry name" value="Frataxin/CyaY"/>
</dbReference>
<keyword evidence="15" id="KW-1185">Reference proteome</keyword>
<sequence>MPETEDPQPPNIVENDQVLQPTQLNDDEYQLRSDEYMNAIHEKAEEIQEDRAEVEVEYSAGVLSITIPPNGTYIINKQPPNKQIWLSSPISGPKRFDWVVDGESMHEKEGGGQGDWVYLRDGTSLTEICRKELAITLDVHGHEESMKAKPDLTSTE</sequence>
<dbReference type="EMBL" id="JAWDJX010000022">
    <property type="protein sequence ID" value="KAK3052181.1"/>
    <property type="molecule type" value="Genomic_DNA"/>
</dbReference>
<accession>A0AAJ0GBI8</accession>
<dbReference type="FunFam" id="3.30.920.10:FF:000004">
    <property type="entry name" value="Mitochondrial chaperone Frataxin"/>
    <property type="match status" value="1"/>
</dbReference>
<dbReference type="SMART" id="SM01219">
    <property type="entry name" value="Frataxin_Cyay"/>
    <property type="match status" value="1"/>
</dbReference>
<dbReference type="PROSITE" id="PS01344">
    <property type="entry name" value="FRATAXIN_1"/>
    <property type="match status" value="1"/>
</dbReference>
<keyword evidence="5" id="KW-0813">Transport</keyword>
<dbReference type="Gene3D" id="3.30.920.10">
    <property type="entry name" value="Frataxin/CyaY"/>
    <property type="match status" value="1"/>
</dbReference>
<keyword evidence="4" id="KW-0409">Iron storage</keyword>
<evidence type="ECO:0000256" key="13">
    <source>
        <dbReference type="SAM" id="MobiDB-lite"/>
    </source>
</evidence>
<dbReference type="NCBIfam" id="TIGR03421">
    <property type="entry name" value="FeS_CyaY"/>
    <property type="match status" value="1"/>
</dbReference>
<evidence type="ECO:0000256" key="5">
    <source>
        <dbReference type="ARBA" id="ARBA00022448"/>
    </source>
</evidence>
<dbReference type="GO" id="GO:0051537">
    <property type="term" value="F:2 iron, 2 sulfur cluster binding"/>
    <property type="evidence" value="ECO:0007669"/>
    <property type="project" value="TreeGrafter"/>
</dbReference>
<dbReference type="Pfam" id="PF01491">
    <property type="entry name" value="Frataxin_Cyay"/>
    <property type="match status" value="1"/>
</dbReference>
<dbReference type="NCBIfam" id="TIGR03422">
    <property type="entry name" value="mito_frataxin"/>
    <property type="match status" value="1"/>
</dbReference>
<keyword evidence="10" id="KW-0406">Ion transport</keyword>
<dbReference type="InterPro" id="IPR017789">
    <property type="entry name" value="Frataxin"/>
</dbReference>
<dbReference type="GO" id="GO:0006826">
    <property type="term" value="P:iron ion transport"/>
    <property type="evidence" value="ECO:0007669"/>
    <property type="project" value="UniProtKB-KW"/>
</dbReference>
<evidence type="ECO:0000256" key="4">
    <source>
        <dbReference type="ARBA" id="ARBA00022434"/>
    </source>
</evidence>
<dbReference type="GO" id="GO:0008199">
    <property type="term" value="F:ferric iron binding"/>
    <property type="evidence" value="ECO:0007669"/>
    <property type="project" value="InterPro"/>
</dbReference>
<keyword evidence="6" id="KW-0410">Iron transport</keyword>
<keyword evidence="9" id="KW-0408">Iron</keyword>
<proteinExistence type="inferred from homology"/>
<evidence type="ECO:0000256" key="6">
    <source>
        <dbReference type="ARBA" id="ARBA00022496"/>
    </source>
</evidence>
<comment type="subcellular location">
    <subcellularLocation>
        <location evidence="1">Mitochondrion</location>
    </subcellularLocation>
</comment>
<dbReference type="EC" id="1.16.3.1" evidence="3"/>
<dbReference type="GO" id="GO:0004322">
    <property type="term" value="F:ferroxidase activity"/>
    <property type="evidence" value="ECO:0007669"/>
    <property type="project" value="UniProtKB-EC"/>
</dbReference>
<dbReference type="InterPro" id="IPR020895">
    <property type="entry name" value="Frataxin_CS"/>
</dbReference>
<protein>
    <recommendedName>
        <fullName evidence="3">ferroxidase</fullName>
        <ecNumber evidence="3">1.16.3.1</ecNumber>
    </recommendedName>
</protein>
<evidence type="ECO:0000256" key="2">
    <source>
        <dbReference type="ARBA" id="ARBA00008183"/>
    </source>
</evidence>
<dbReference type="GO" id="GO:0016226">
    <property type="term" value="P:iron-sulfur cluster assembly"/>
    <property type="evidence" value="ECO:0007669"/>
    <property type="project" value="InterPro"/>
</dbReference>
<keyword evidence="7" id="KW-0809">Transit peptide</keyword>
<evidence type="ECO:0000256" key="9">
    <source>
        <dbReference type="ARBA" id="ARBA00023004"/>
    </source>
</evidence>
<evidence type="ECO:0000313" key="15">
    <source>
        <dbReference type="Proteomes" id="UP001271007"/>
    </source>
</evidence>
<evidence type="ECO:0000256" key="1">
    <source>
        <dbReference type="ARBA" id="ARBA00004173"/>
    </source>
</evidence>
<dbReference type="PROSITE" id="PS50810">
    <property type="entry name" value="FRATAXIN_2"/>
    <property type="match status" value="1"/>
</dbReference>
<keyword evidence="11" id="KW-0496">Mitochondrion</keyword>
<keyword evidence="8 14" id="KW-0560">Oxidoreductase</keyword>
<dbReference type="PANTHER" id="PTHR16821:SF2">
    <property type="entry name" value="FRATAXIN, MITOCHONDRIAL"/>
    <property type="match status" value="1"/>
</dbReference>
<evidence type="ECO:0000256" key="11">
    <source>
        <dbReference type="ARBA" id="ARBA00023128"/>
    </source>
</evidence>
<dbReference type="GO" id="GO:0006879">
    <property type="term" value="P:intracellular iron ion homeostasis"/>
    <property type="evidence" value="ECO:0007669"/>
    <property type="project" value="UniProtKB-KW"/>
</dbReference>
<comment type="catalytic activity">
    <reaction evidence="12">
        <text>4 Fe(2+) + O2 + 4 H(+) = 4 Fe(3+) + 2 H2O</text>
        <dbReference type="Rhea" id="RHEA:11148"/>
        <dbReference type="ChEBI" id="CHEBI:15377"/>
        <dbReference type="ChEBI" id="CHEBI:15378"/>
        <dbReference type="ChEBI" id="CHEBI:15379"/>
        <dbReference type="ChEBI" id="CHEBI:29033"/>
        <dbReference type="ChEBI" id="CHEBI:29034"/>
        <dbReference type="EC" id="1.16.3.1"/>
    </reaction>
</comment>
<gene>
    <name evidence="14" type="primary">YFH1</name>
    <name evidence="14" type="ORF">LTR09_006773</name>
</gene>
<dbReference type="GO" id="GO:0008198">
    <property type="term" value="F:ferrous iron binding"/>
    <property type="evidence" value="ECO:0007669"/>
    <property type="project" value="TreeGrafter"/>
</dbReference>
<evidence type="ECO:0000313" key="14">
    <source>
        <dbReference type="EMBL" id="KAK3052181.1"/>
    </source>
</evidence>
<dbReference type="GO" id="GO:0034986">
    <property type="term" value="F:iron chaperone activity"/>
    <property type="evidence" value="ECO:0007669"/>
    <property type="project" value="TreeGrafter"/>
</dbReference>
<comment type="similarity">
    <text evidence="2">Belongs to the frataxin family.</text>
</comment>
<dbReference type="Proteomes" id="UP001271007">
    <property type="component" value="Unassembled WGS sequence"/>
</dbReference>
<reference evidence="14" key="1">
    <citation type="submission" date="2023-04" db="EMBL/GenBank/DDBJ databases">
        <title>Black Yeasts Isolated from many extreme environments.</title>
        <authorList>
            <person name="Coleine C."/>
            <person name="Stajich J.E."/>
            <person name="Selbmann L."/>
        </authorList>
    </citation>
    <scope>NUCLEOTIDE SEQUENCE</scope>
    <source>
        <strain evidence="14">CCFEE 5312</strain>
    </source>
</reference>
<dbReference type="PANTHER" id="PTHR16821">
    <property type="entry name" value="FRATAXIN"/>
    <property type="match status" value="1"/>
</dbReference>
<dbReference type="InterPro" id="IPR036524">
    <property type="entry name" value="Frataxin/CyaY_sf"/>
</dbReference>
<name>A0AAJ0GBI8_9PEZI</name>
<dbReference type="SUPFAM" id="SSF55387">
    <property type="entry name" value="Frataxin/Nqo15-like"/>
    <property type="match status" value="1"/>
</dbReference>
<evidence type="ECO:0000256" key="12">
    <source>
        <dbReference type="ARBA" id="ARBA00047990"/>
    </source>
</evidence>
<evidence type="ECO:0000256" key="8">
    <source>
        <dbReference type="ARBA" id="ARBA00023002"/>
    </source>
</evidence>
<dbReference type="GO" id="GO:0005739">
    <property type="term" value="C:mitochondrion"/>
    <property type="evidence" value="ECO:0007669"/>
    <property type="project" value="UniProtKB-SubCell"/>
</dbReference>
<dbReference type="AlphaFoldDB" id="A0AAJ0GBI8"/>